<feature type="non-terminal residue" evidence="1">
    <location>
        <position position="1"/>
    </location>
</feature>
<reference evidence="1 2" key="1">
    <citation type="journal article" date="2018" name="G3 (Bethesda)">
        <title>Phylogenetic and Phylogenomic Definition of Rhizopus Species.</title>
        <authorList>
            <person name="Gryganskyi A.P."/>
            <person name="Golan J."/>
            <person name="Dolatabadi S."/>
            <person name="Mondo S."/>
            <person name="Robb S."/>
            <person name="Idnurm A."/>
            <person name="Muszewska A."/>
            <person name="Steczkiewicz K."/>
            <person name="Masonjones S."/>
            <person name="Liao H.L."/>
            <person name="Gajdeczka M.T."/>
            <person name="Anike F."/>
            <person name="Vuek A."/>
            <person name="Anishchenko I.M."/>
            <person name="Voigt K."/>
            <person name="de Hoog G.S."/>
            <person name="Smith M.E."/>
            <person name="Heitman J."/>
            <person name="Vilgalys R."/>
            <person name="Stajich J.E."/>
        </authorList>
    </citation>
    <scope>NUCLEOTIDE SEQUENCE [LARGE SCALE GENOMIC DNA]</scope>
    <source>
        <strain evidence="1 2">LSU 92-RS-03</strain>
    </source>
</reference>
<dbReference type="OrthoDB" id="2251269at2759"/>
<keyword evidence="2" id="KW-1185">Reference proteome</keyword>
<dbReference type="AlphaFoldDB" id="A0A367KA20"/>
<comment type="caution">
    <text evidence="1">The sequence shown here is derived from an EMBL/GenBank/DDBJ whole genome shotgun (WGS) entry which is preliminary data.</text>
</comment>
<evidence type="ECO:0000313" key="2">
    <source>
        <dbReference type="Proteomes" id="UP000253551"/>
    </source>
</evidence>
<organism evidence="1 2">
    <name type="scientific">Rhizopus stolonifer</name>
    <name type="common">Rhizopus nigricans</name>
    <dbReference type="NCBI Taxonomy" id="4846"/>
    <lineage>
        <taxon>Eukaryota</taxon>
        <taxon>Fungi</taxon>
        <taxon>Fungi incertae sedis</taxon>
        <taxon>Mucoromycota</taxon>
        <taxon>Mucoromycotina</taxon>
        <taxon>Mucoromycetes</taxon>
        <taxon>Mucorales</taxon>
        <taxon>Mucorineae</taxon>
        <taxon>Rhizopodaceae</taxon>
        <taxon>Rhizopus</taxon>
    </lineage>
</organism>
<evidence type="ECO:0000313" key="1">
    <source>
        <dbReference type="EMBL" id="RCH99017.1"/>
    </source>
</evidence>
<name>A0A367KA20_RHIST</name>
<proteinExistence type="predicted"/>
<dbReference type="Proteomes" id="UP000253551">
    <property type="component" value="Unassembled WGS sequence"/>
</dbReference>
<sequence>DQLLIVAEQGNSKTTEFNLLWVAEFSKSQVGVEDTTSSQLSLSSIYFKLDFRVIIEDINTRELDVATGEFARKSVTTSSKVYHDLLKSTLTTKAYLNAVLKRIPYINQINVKNVVMPMIQVTGLYCIVYGMNVIDKKIYSLQRLRMFYYPSTEHEIKNGTIKTMLDEFALVEVTMVKIIEAMITEFSNKPCNTMPNIKRGIRKNANNKTIDINEYISTVYTCSDEDEDEEDEKGKENCYNEEEYLCCHNAPINSNQL</sequence>
<dbReference type="EMBL" id="PJQM01001998">
    <property type="protein sequence ID" value="RCH99017.1"/>
    <property type="molecule type" value="Genomic_DNA"/>
</dbReference>
<accession>A0A367KA20</accession>
<gene>
    <name evidence="1" type="ORF">CU098_008239</name>
</gene>
<protein>
    <submittedName>
        <fullName evidence="1">Uncharacterized protein</fullName>
    </submittedName>
</protein>